<evidence type="ECO:0000256" key="4">
    <source>
        <dbReference type="ARBA" id="ARBA00022821"/>
    </source>
</evidence>
<dbReference type="Gene3D" id="1.20.5.4130">
    <property type="match status" value="1"/>
</dbReference>
<feature type="domain" description="Disease resistance protein winged helix" evidence="9">
    <location>
        <begin position="433"/>
        <end position="504"/>
    </location>
</feature>
<evidence type="ECO:0000256" key="1">
    <source>
        <dbReference type="ARBA" id="ARBA00022614"/>
    </source>
</evidence>
<dbReference type="InterPro" id="IPR027417">
    <property type="entry name" value="P-loop_NTPase"/>
</dbReference>
<feature type="domain" description="R13L1/DRL21-like LRR repeat region" evidence="10">
    <location>
        <begin position="710"/>
        <end position="835"/>
    </location>
</feature>
<feature type="domain" description="NB-ARC" evidence="7">
    <location>
        <begin position="182"/>
        <end position="347"/>
    </location>
</feature>
<dbReference type="Gene3D" id="1.10.8.430">
    <property type="entry name" value="Helical domain of apoptotic protease-activating factors"/>
    <property type="match status" value="1"/>
</dbReference>
<organism evidence="11 12">
    <name type="scientific">Linum tenue</name>
    <dbReference type="NCBI Taxonomy" id="586396"/>
    <lineage>
        <taxon>Eukaryota</taxon>
        <taxon>Viridiplantae</taxon>
        <taxon>Streptophyta</taxon>
        <taxon>Embryophyta</taxon>
        <taxon>Tracheophyta</taxon>
        <taxon>Spermatophyta</taxon>
        <taxon>Magnoliopsida</taxon>
        <taxon>eudicotyledons</taxon>
        <taxon>Gunneridae</taxon>
        <taxon>Pentapetalae</taxon>
        <taxon>rosids</taxon>
        <taxon>fabids</taxon>
        <taxon>Malpighiales</taxon>
        <taxon>Linaceae</taxon>
        <taxon>Linum</taxon>
    </lineage>
</organism>
<dbReference type="GO" id="GO:0051707">
    <property type="term" value="P:response to other organism"/>
    <property type="evidence" value="ECO:0007669"/>
    <property type="project" value="UniProtKB-ARBA"/>
</dbReference>
<dbReference type="Gene3D" id="3.40.50.300">
    <property type="entry name" value="P-loop containing nucleotide triphosphate hydrolases"/>
    <property type="match status" value="1"/>
</dbReference>
<dbReference type="InterPro" id="IPR056789">
    <property type="entry name" value="LRR_R13L1-DRL21"/>
</dbReference>
<dbReference type="InterPro" id="IPR058922">
    <property type="entry name" value="WHD_DRP"/>
</dbReference>
<dbReference type="PRINTS" id="PR00364">
    <property type="entry name" value="DISEASERSIST"/>
</dbReference>
<name>A0AAV0KT95_9ROSI</name>
<proteinExistence type="predicted"/>
<keyword evidence="12" id="KW-1185">Reference proteome</keyword>
<evidence type="ECO:0000256" key="3">
    <source>
        <dbReference type="ARBA" id="ARBA00022741"/>
    </source>
</evidence>
<comment type="caution">
    <text evidence="11">The sequence shown here is derived from an EMBL/GenBank/DDBJ whole genome shotgun (WGS) entry which is preliminary data.</text>
</comment>
<evidence type="ECO:0000259" key="9">
    <source>
        <dbReference type="Pfam" id="PF23559"/>
    </source>
</evidence>
<reference evidence="11" key="1">
    <citation type="submission" date="2022-08" db="EMBL/GenBank/DDBJ databases">
        <authorList>
            <person name="Gutierrez-Valencia J."/>
        </authorList>
    </citation>
    <scope>NUCLEOTIDE SEQUENCE</scope>
</reference>
<dbReference type="FunFam" id="3.40.50.300:FF:001091">
    <property type="entry name" value="Probable disease resistance protein At1g61300"/>
    <property type="match status" value="1"/>
</dbReference>
<sequence length="1184" mass="132225">MAETALFAIAGTVLEQLGSKVLQEAALLWGLGDDIKKLTCTLSSIQAVLLDAEEQSHSPQSHQLRLWLKELRQVVYDAEDLLDDFSIEVRRRQGKTTTASENISKEVQSFFSSSNQVAYSLKIAHGIQDIRAKLDEIAERRDMFHLEVRPVESMARKLREQTDSDVPEMVVGRKNDKKRVLKQLLLQLPSCEDIVSVVSIVGIGGLGKTTFAQLLYNDKRVESQFKVRAWVCVSDNFDVKLIIEKIIESCTGKKPKDVEMGTLRKILHQTINGKKCLIVLDDVWSEDREKWSRLKGLLKGSAHGSRVVITTRMLKVAKLAATRGIEPYELKGLGESMSWSLFREIAYAGGKVTSRRHEFIGREIVERCKGVPLAIKTVAGALFFKETESEWVAFNHKGMWEMNENENDIMPTLKLSYDHLPTHLKHCFAYCSLFPKDYKINVNTLIHLWIAQGFIPSTDPSDRFDVGLGYFKDLLWGSFFQETKYGGKRDTTHCKMHDLMHDLAVAVAGEESVVLAVSNSQDQQSFDSRLGAARHVSLDLLAWEESHMVFSSVAATNQLRTLIFMNKPSGMNIPWPNSFSNTSLRALDMSRFGMVMVSDTIHKLKHLKYFDLSHNKRIKVLPEEIAELVNLEVLKLDFCWSLLRLPKGLGKLSCLSHLGVDWCTSLAYMPCGIGQLRYLRKMSLFLIAAAAAAAAGEGESVSTDQAARVGELRDLNNLRGRLVIKNLEEVKEPSEGELANLKDKQHLMELGLIWGDRAAAAINAEAQGKLLEALRPHPNLKNLEVGYNHGLECPSWLPSSVTNLVKIKIEGCRNWKSLPSLDQLPFLAKLELNDMPSLEYIEYCPVAPSSSSSFFPSLKSLILMTCPKLEGWRTGTAVEVGAIVLRPQFPCVSEVQIFGCGSIASLPYFSTKLQALRLKGGSKELLKQILRMPPSSSSSLPPPSSSLYSLTIYGVLDLDTLPEETLPRLSCSPLKSLTINDCPVLRTLSPTTPRYFTSLEILDISNCENLDLCDGDGEMMQLQCGVLLPRLVVVNLARIPKLSRLPEWLQLAPELLEIQVIDCPIALLPEWMPKFVRLLRLKITSYAKSASQCVNEDWPKIAHTPFIEINYAIVQKDGQPMPLAVTEEQAPGQEAFDQEEEAQVTEAAAGAAAATPTEEEEEETSGLLPFFMMKCGIFGRCFQV</sequence>
<evidence type="ECO:0008006" key="13">
    <source>
        <dbReference type="Google" id="ProtNLM"/>
    </source>
</evidence>
<keyword evidence="2" id="KW-0677">Repeat</keyword>
<dbReference type="Pfam" id="PF18052">
    <property type="entry name" value="Rx_N"/>
    <property type="match status" value="1"/>
</dbReference>
<dbReference type="InterPro" id="IPR002182">
    <property type="entry name" value="NB-ARC"/>
</dbReference>
<dbReference type="EMBL" id="CAMGYJ010000005">
    <property type="protein sequence ID" value="CAI0425487.1"/>
    <property type="molecule type" value="Genomic_DNA"/>
</dbReference>
<evidence type="ECO:0000313" key="12">
    <source>
        <dbReference type="Proteomes" id="UP001154282"/>
    </source>
</evidence>
<feature type="compositionally biased region" description="Low complexity" evidence="6">
    <location>
        <begin position="1144"/>
        <end position="1156"/>
    </location>
</feature>
<protein>
    <recommendedName>
        <fullName evidence="13">Disease resistance protein RGA3</fullName>
    </recommendedName>
</protein>
<feature type="region of interest" description="Disordered" evidence="6">
    <location>
        <begin position="1129"/>
        <end position="1165"/>
    </location>
</feature>
<dbReference type="PANTHER" id="PTHR36766:SF38">
    <property type="entry name" value="DISEASE RESISTANCE PROTEIN RGA3"/>
    <property type="match status" value="1"/>
</dbReference>
<evidence type="ECO:0000313" key="11">
    <source>
        <dbReference type="EMBL" id="CAI0425487.1"/>
    </source>
</evidence>
<evidence type="ECO:0000256" key="2">
    <source>
        <dbReference type="ARBA" id="ARBA00022737"/>
    </source>
</evidence>
<accession>A0AAV0KT95</accession>
<dbReference type="InterPro" id="IPR038005">
    <property type="entry name" value="RX-like_CC"/>
</dbReference>
<dbReference type="FunFam" id="1.10.10.10:FF:000322">
    <property type="entry name" value="Probable disease resistance protein At1g63360"/>
    <property type="match status" value="1"/>
</dbReference>
<dbReference type="CDD" id="cd14798">
    <property type="entry name" value="RX-CC_like"/>
    <property type="match status" value="1"/>
</dbReference>
<dbReference type="InterPro" id="IPR032675">
    <property type="entry name" value="LRR_dom_sf"/>
</dbReference>
<dbReference type="Pfam" id="PF23559">
    <property type="entry name" value="WHD_DRP"/>
    <property type="match status" value="1"/>
</dbReference>
<dbReference type="InterPro" id="IPR042197">
    <property type="entry name" value="Apaf_helical"/>
</dbReference>
<evidence type="ECO:0000256" key="6">
    <source>
        <dbReference type="SAM" id="MobiDB-lite"/>
    </source>
</evidence>
<dbReference type="InterPro" id="IPR041118">
    <property type="entry name" value="Rx_N"/>
</dbReference>
<dbReference type="GO" id="GO:0006952">
    <property type="term" value="P:defense response"/>
    <property type="evidence" value="ECO:0007669"/>
    <property type="project" value="UniProtKB-KW"/>
</dbReference>
<evidence type="ECO:0000259" key="8">
    <source>
        <dbReference type="Pfam" id="PF18052"/>
    </source>
</evidence>
<dbReference type="GO" id="GO:0005524">
    <property type="term" value="F:ATP binding"/>
    <property type="evidence" value="ECO:0007669"/>
    <property type="project" value="UniProtKB-KW"/>
</dbReference>
<dbReference type="Proteomes" id="UP001154282">
    <property type="component" value="Unassembled WGS sequence"/>
</dbReference>
<dbReference type="InterPro" id="IPR036388">
    <property type="entry name" value="WH-like_DNA-bd_sf"/>
</dbReference>
<gene>
    <name evidence="11" type="ORF">LITE_LOCUS20419</name>
</gene>
<dbReference type="Gene3D" id="1.10.10.10">
    <property type="entry name" value="Winged helix-like DNA-binding domain superfamily/Winged helix DNA-binding domain"/>
    <property type="match status" value="1"/>
</dbReference>
<dbReference type="SUPFAM" id="SSF52058">
    <property type="entry name" value="L domain-like"/>
    <property type="match status" value="1"/>
</dbReference>
<dbReference type="SUPFAM" id="SSF52540">
    <property type="entry name" value="P-loop containing nucleoside triphosphate hydrolases"/>
    <property type="match status" value="1"/>
</dbReference>
<dbReference type="Pfam" id="PF00931">
    <property type="entry name" value="NB-ARC"/>
    <property type="match status" value="1"/>
</dbReference>
<dbReference type="AlphaFoldDB" id="A0AAV0KT95"/>
<keyword evidence="4" id="KW-0611">Plant defense</keyword>
<keyword evidence="1" id="KW-0433">Leucine-rich repeat</keyword>
<dbReference type="PANTHER" id="PTHR36766">
    <property type="entry name" value="PLANT BROAD-SPECTRUM MILDEW RESISTANCE PROTEIN RPW8"/>
    <property type="match status" value="1"/>
</dbReference>
<keyword evidence="5" id="KW-0067">ATP-binding</keyword>
<dbReference type="GO" id="GO:0043531">
    <property type="term" value="F:ADP binding"/>
    <property type="evidence" value="ECO:0007669"/>
    <property type="project" value="InterPro"/>
</dbReference>
<evidence type="ECO:0000259" key="7">
    <source>
        <dbReference type="Pfam" id="PF00931"/>
    </source>
</evidence>
<evidence type="ECO:0000259" key="10">
    <source>
        <dbReference type="Pfam" id="PF25019"/>
    </source>
</evidence>
<feature type="domain" description="Disease resistance N-terminal" evidence="8">
    <location>
        <begin position="11"/>
        <end position="98"/>
    </location>
</feature>
<dbReference type="Gene3D" id="3.80.10.10">
    <property type="entry name" value="Ribonuclease Inhibitor"/>
    <property type="match status" value="3"/>
</dbReference>
<dbReference type="Pfam" id="PF25019">
    <property type="entry name" value="LRR_R13L1-DRL21"/>
    <property type="match status" value="1"/>
</dbReference>
<keyword evidence="3" id="KW-0547">Nucleotide-binding</keyword>
<evidence type="ECO:0000256" key="5">
    <source>
        <dbReference type="ARBA" id="ARBA00022840"/>
    </source>
</evidence>
<dbReference type="SUPFAM" id="SSF52047">
    <property type="entry name" value="RNI-like"/>
    <property type="match status" value="1"/>
</dbReference>